<organism evidence="1 2">
    <name type="scientific">Escherichia coli</name>
    <dbReference type="NCBI Taxonomy" id="562"/>
    <lineage>
        <taxon>Bacteria</taxon>
        <taxon>Pseudomonadati</taxon>
        <taxon>Pseudomonadota</taxon>
        <taxon>Gammaproteobacteria</taxon>
        <taxon>Enterobacterales</taxon>
        <taxon>Enterobacteriaceae</taxon>
        <taxon>Escherichia</taxon>
    </lineage>
</organism>
<dbReference type="EMBL" id="MTPS01000239">
    <property type="protein sequence ID" value="ONG34159.1"/>
    <property type="molecule type" value="Genomic_DNA"/>
</dbReference>
<accession>A0A1V2GF65</accession>
<evidence type="ECO:0000313" key="2">
    <source>
        <dbReference type="Proteomes" id="UP000188967"/>
    </source>
</evidence>
<gene>
    <name evidence="1" type="ORF">BXT93_14785</name>
</gene>
<sequence length="308" mass="35302">MHTIPYHSNNTFMPVWVTIGEATDIINRYTNSHIKECDLWRYALYGHLPLSIYFQSPVKIRKICQNGDKIALDSIQENIIEKIAQLSDTCIYNGKSKIIKTEGDYISPEHHIIDTLLIGHEYIVLQRLLAHSLKIPKPITGQYNSHYGVVVRENGIIYQVFESTTLENRITQRLRHLSIPVATHFYESTKSQDLKQAGTRYFPVYHFLDDAWFVIKRTALEQFINTFFLPTHTDTPKNGTRISTPLSRFLWLACKHNHDISALMGPPYKLLSVFEEWARSDGITERLNGDTLKTALERGSPAATPASS</sequence>
<evidence type="ECO:0000313" key="1">
    <source>
        <dbReference type="EMBL" id="ONG34159.1"/>
    </source>
</evidence>
<dbReference type="Proteomes" id="UP000188967">
    <property type="component" value="Unassembled WGS sequence"/>
</dbReference>
<protein>
    <submittedName>
        <fullName evidence="1">Uncharacterized protein</fullName>
    </submittedName>
</protein>
<comment type="caution">
    <text evidence="1">The sequence shown here is derived from an EMBL/GenBank/DDBJ whole genome shotgun (WGS) entry which is preliminary data.</text>
</comment>
<reference evidence="1 2" key="1">
    <citation type="submission" date="2017-01" db="EMBL/GenBank/DDBJ databases">
        <title>Draft genome sequence of an E. coli strain isolated from human, in Amazon, Brazil.</title>
        <authorList>
            <person name="Moura Q."/>
            <person name="Fernandes M.R."/>
            <person name="Cerdeira L."/>
            <person name="Vianello M."/>
            <person name="Souza T.A."/>
            <person name="Ienne S."/>
            <person name="Lincopan N."/>
        </authorList>
    </citation>
    <scope>NUCLEOTIDE SEQUENCE [LARGE SCALE GENOMIC DNA]</scope>
    <source>
        <strain evidence="1 2">ICBEcBL-II-13</strain>
    </source>
</reference>
<dbReference type="AlphaFoldDB" id="A0A1V2GF65"/>
<name>A0A1V2GF65_ECOLX</name>
<proteinExistence type="predicted"/>